<evidence type="ECO:0000256" key="3">
    <source>
        <dbReference type="SAM" id="MobiDB-lite"/>
    </source>
</evidence>
<evidence type="ECO:0000256" key="2">
    <source>
        <dbReference type="PROSITE-ProRule" id="PRU00236"/>
    </source>
</evidence>
<dbReference type="AlphaFoldDB" id="A0A8J2SJG5"/>
<dbReference type="Gene3D" id="3.40.50.1220">
    <property type="entry name" value="TPP-binding domain"/>
    <property type="match status" value="1"/>
</dbReference>
<evidence type="ECO:0000313" key="6">
    <source>
        <dbReference type="Proteomes" id="UP000789595"/>
    </source>
</evidence>
<keyword evidence="6" id="KW-1185">Reference proteome</keyword>
<proteinExistence type="predicted"/>
<dbReference type="Proteomes" id="UP000789595">
    <property type="component" value="Unassembled WGS sequence"/>
</dbReference>
<protein>
    <recommendedName>
        <fullName evidence="4">Deacetylase sirtuin-type domain-containing protein</fullName>
    </recommendedName>
</protein>
<accession>A0A8J2SJG5</accession>
<organism evidence="5 6">
    <name type="scientific">Pelagomonas calceolata</name>
    <dbReference type="NCBI Taxonomy" id="35677"/>
    <lineage>
        <taxon>Eukaryota</taxon>
        <taxon>Sar</taxon>
        <taxon>Stramenopiles</taxon>
        <taxon>Ochrophyta</taxon>
        <taxon>Pelagophyceae</taxon>
        <taxon>Pelagomonadales</taxon>
        <taxon>Pelagomonadaceae</taxon>
        <taxon>Pelagomonas</taxon>
    </lineage>
</organism>
<dbReference type="PANTHER" id="PTHR48252:SF77">
    <property type="entry name" value="HISTONE DEACETYLASE DOMAIN-CONTAINING PROTEIN"/>
    <property type="match status" value="1"/>
</dbReference>
<feature type="region of interest" description="Disordered" evidence="3">
    <location>
        <begin position="256"/>
        <end position="286"/>
    </location>
</feature>
<evidence type="ECO:0000313" key="5">
    <source>
        <dbReference type="EMBL" id="CAH0371703.1"/>
    </source>
</evidence>
<name>A0A8J2SJG5_9STRA</name>
<dbReference type="PROSITE" id="PS50305">
    <property type="entry name" value="SIRTUIN"/>
    <property type="match status" value="1"/>
</dbReference>
<reference evidence="5" key="1">
    <citation type="submission" date="2021-11" db="EMBL/GenBank/DDBJ databases">
        <authorList>
            <consortium name="Genoscope - CEA"/>
            <person name="William W."/>
        </authorList>
    </citation>
    <scope>NUCLEOTIDE SEQUENCE</scope>
</reference>
<evidence type="ECO:0000256" key="1">
    <source>
        <dbReference type="ARBA" id="ARBA00023027"/>
    </source>
</evidence>
<comment type="caution">
    <text evidence="5">The sequence shown here is derived from an EMBL/GenBank/DDBJ whole genome shotgun (WGS) entry which is preliminary data.</text>
</comment>
<feature type="compositionally biased region" description="Basic and acidic residues" evidence="3">
    <location>
        <begin position="256"/>
        <end position="267"/>
    </location>
</feature>
<dbReference type="InterPro" id="IPR029035">
    <property type="entry name" value="DHS-like_NAD/FAD-binding_dom"/>
</dbReference>
<comment type="caution">
    <text evidence="2">Lacks conserved residue(s) required for the propagation of feature annotation.</text>
</comment>
<sequence>MGAQPTKPEREEADELRKNVPQACSEAADAILDADVLLLATGAGWSAESGLAVYRDIANVKAYAERDLTYRELCVPSWLRDEPELFWGFWGLCFNDYRQTRPHDGYGIVKKWRDAMFSTSDVADVIGLRVAEQEKQSSLEDLKNEEEAWSNDHVTPPGAFFSYTSNVDAHFYDVLDAGEIRECHGNVELYQCGGRRVVVEDEEGEKVLYMSKKCSRSVWRAPSDLAPYAVSTETMLAEDGTRASSLAAKTDVDDKATIGHTGGETRDPSTTLQHMPPPLNDRSKTFDKNWPICPRCGGRARPAILMFEDNDWVDSALQDRRYREWTAAVRWLATETRSASNPLRVVILEVGAGGNVTTVRHESEHVFRNVDAVATTLIRVNPELPLPDNDVDKLAAGRVRVVSIMAGGLDAIKRIDACLRERRPDLFDESPIPPDEAYTPLAGYEAIGEELGDIRLDE</sequence>
<dbReference type="OrthoDB" id="424302at2759"/>
<dbReference type="InterPro" id="IPR026590">
    <property type="entry name" value="Ssirtuin_cat_dom"/>
</dbReference>
<evidence type="ECO:0000259" key="4">
    <source>
        <dbReference type="PROSITE" id="PS50305"/>
    </source>
</evidence>
<dbReference type="PANTHER" id="PTHR48252">
    <property type="entry name" value="HISTONE DEACETYLASE 2-RELATED"/>
    <property type="match status" value="1"/>
</dbReference>
<gene>
    <name evidence="5" type="ORF">PECAL_3P16550</name>
</gene>
<keyword evidence="1" id="KW-0520">NAD</keyword>
<feature type="domain" description="Deacetylase sirtuin-type" evidence="4">
    <location>
        <begin position="17"/>
        <end position="458"/>
    </location>
</feature>
<dbReference type="EMBL" id="CAKKNE010000003">
    <property type="protein sequence ID" value="CAH0371703.1"/>
    <property type="molecule type" value="Genomic_DNA"/>
</dbReference>
<dbReference type="SUPFAM" id="SSF52467">
    <property type="entry name" value="DHS-like NAD/FAD-binding domain"/>
    <property type="match status" value="2"/>
</dbReference>